<name>A0ABU8MXQ5_9PSEU</name>
<organism evidence="2 3">
    <name type="scientific">Actinomycetospora aeridis</name>
    <dbReference type="NCBI Taxonomy" id="3129231"/>
    <lineage>
        <taxon>Bacteria</taxon>
        <taxon>Bacillati</taxon>
        <taxon>Actinomycetota</taxon>
        <taxon>Actinomycetes</taxon>
        <taxon>Pseudonocardiales</taxon>
        <taxon>Pseudonocardiaceae</taxon>
        <taxon>Actinomycetospora</taxon>
    </lineage>
</organism>
<evidence type="ECO:0000313" key="3">
    <source>
        <dbReference type="Proteomes" id="UP001370100"/>
    </source>
</evidence>
<reference evidence="2 3" key="1">
    <citation type="submission" date="2024-03" db="EMBL/GenBank/DDBJ databases">
        <title>Actinomycetospora sp. OC33-EN06, a novel actinomycete isolated from wild orchid (Aerides multiflora).</title>
        <authorList>
            <person name="Suriyachadkun C."/>
        </authorList>
    </citation>
    <scope>NUCLEOTIDE SEQUENCE [LARGE SCALE GENOMIC DNA]</scope>
    <source>
        <strain evidence="2 3">OC33-EN06</strain>
    </source>
</reference>
<accession>A0ABU8MXQ5</accession>
<evidence type="ECO:0000313" key="2">
    <source>
        <dbReference type="EMBL" id="MEJ2884900.1"/>
    </source>
</evidence>
<keyword evidence="1" id="KW-1133">Transmembrane helix</keyword>
<keyword evidence="1" id="KW-0812">Transmembrane</keyword>
<keyword evidence="3" id="KW-1185">Reference proteome</keyword>
<feature type="transmembrane region" description="Helical" evidence="1">
    <location>
        <begin position="35"/>
        <end position="56"/>
    </location>
</feature>
<dbReference type="RefSeq" id="WP_337711399.1">
    <property type="nucleotide sequence ID" value="NZ_JBBEGL010000001.1"/>
</dbReference>
<keyword evidence="1" id="KW-0472">Membrane</keyword>
<evidence type="ECO:0000256" key="1">
    <source>
        <dbReference type="SAM" id="Phobius"/>
    </source>
</evidence>
<protein>
    <submittedName>
        <fullName evidence="2">Uncharacterized protein</fullName>
    </submittedName>
</protein>
<dbReference type="EMBL" id="JBBEGL010000001">
    <property type="protein sequence ID" value="MEJ2884900.1"/>
    <property type="molecule type" value="Genomic_DNA"/>
</dbReference>
<gene>
    <name evidence="2" type="ORF">WCD41_00445</name>
</gene>
<proteinExistence type="predicted"/>
<comment type="caution">
    <text evidence="2">The sequence shown here is derived from an EMBL/GenBank/DDBJ whole genome shotgun (WGS) entry which is preliminary data.</text>
</comment>
<dbReference type="Proteomes" id="UP001370100">
    <property type="component" value="Unassembled WGS sequence"/>
</dbReference>
<sequence>MRVLVVSAVTVVLLLGAVPLAVPGVPRLHGIPELVALGVLVLAGTAFVVGLALLALGRSERRRGETPVEAPAAPLATVRPGIAVTVR</sequence>